<name>A0AC60NZD6_IXOPE</name>
<feature type="non-terminal residue" evidence="1">
    <location>
        <position position="106"/>
    </location>
</feature>
<organism evidence="1 2">
    <name type="scientific">Ixodes persulcatus</name>
    <name type="common">Taiga tick</name>
    <dbReference type="NCBI Taxonomy" id="34615"/>
    <lineage>
        <taxon>Eukaryota</taxon>
        <taxon>Metazoa</taxon>
        <taxon>Ecdysozoa</taxon>
        <taxon>Arthropoda</taxon>
        <taxon>Chelicerata</taxon>
        <taxon>Arachnida</taxon>
        <taxon>Acari</taxon>
        <taxon>Parasitiformes</taxon>
        <taxon>Ixodida</taxon>
        <taxon>Ixodoidea</taxon>
        <taxon>Ixodidae</taxon>
        <taxon>Ixodinae</taxon>
        <taxon>Ixodes</taxon>
    </lineage>
</organism>
<gene>
    <name evidence="1" type="ORF">HPB47_010321</name>
</gene>
<accession>A0AC60NZD6</accession>
<dbReference type="EMBL" id="JABSTQ010011339">
    <property type="protein sequence ID" value="KAG0412523.1"/>
    <property type="molecule type" value="Genomic_DNA"/>
</dbReference>
<keyword evidence="2" id="KW-1185">Reference proteome</keyword>
<protein>
    <submittedName>
        <fullName evidence="1">Uncharacterized protein</fullName>
    </submittedName>
</protein>
<reference evidence="1 2" key="1">
    <citation type="journal article" date="2020" name="Cell">
        <title>Large-Scale Comparative Analyses of Tick Genomes Elucidate Their Genetic Diversity and Vector Capacities.</title>
        <authorList>
            <consortium name="Tick Genome and Microbiome Consortium (TIGMIC)"/>
            <person name="Jia N."/>
            <person name="Wang J."/>
            <person name="Shi W."/>
            <person name="Du L."/>
            <person name="Sun Y."/>
            <person name="Zhan W."/>
            <person name="Jiang J.F."/>
            <person name="Wang Q."/>
            <person name="Zhang B."/>
            <person name="Ji P."/>
            <person name="Bell-Sakyi L."/>
            <person name="Cui X.M."/>
            <person name="Yuan T.T."/>
            <person name="Jiang B.G."/>
            <person name="Yang W.F."/>
            <person name="Lam T.T."/>
            <person name="Chang Q.C."/>
            <person name="Ding S.J."/>
            <person name="Wang X.J."/>
            <person name="Zhu J.G."/>
            <person name="Ruan X.D."/>
            <person name="Zhao L."/>
            <person name="Wei J.T."/>
            <person name="Ye R.Z."/>
            <person name="Que T.C."/>
            <person name="Du C.H."/>
            <person name="Zhou Y.H."/>
            <person name="Cheng J.X."/>
            <person name="Dai P.F."/>
            <person name="Guo W.B."/>
            <person name="Han X.H."/>
            <person name="Huang E.J."/>
            <person name="Li L.F."/>
            <person name="Wei W."/>
            <person name="Gao Y.C."/>
            <person name="Liu J.Z."/>
            <person name="Shao H.Z."/>
            <person name="Wang X."/>
            <person name="Wang C.C."/>
            <person name="Yang T.C."/>
            <person name="Huo Q.B."/>
            <person name="Li W."/>
            <person name="Chen H.Y."/>
            <person name="Chen S.E."/>
            <person name="Zhou L.G."/>
            <person name="Ni X.B."/>
            <person name="Tian J.H."/>
            <person name="Sheng Y."/>
            <person name="Liu T."/>
            <person name="Pan Y.S."/>
            <person name="Xia L.Y."/>
            <person name="Li J."/>
            <person name="Zhao F."/>
            <person name="Cao W.C."/>
        </authorList>
    </citation>
    <scope>NUCLEOTIDE SEQUENCE [LARGE SCALE GENOMIC DNA]</scope>
    <source>
        <strain evidence="1">Iper-2018</strain>
    </source>
</reference>
<evidence type="ECO:0000313" key="1">
    <source>
        <dbReference type="EMBL" id="KAG0412523.1"/>
    </source>
</evidence>
<dbReference type="Proteomes" id="UP000805193">
    <property type="component" value="Unassembled WGS sequence"/>
</dbReference>
<proteinExistence type="predicted"/>
<sequence length="106" mass="11466">MSAGVLRPSGCVNAGGRQRAWMRRKRTMALSITTLTISFTVVLLTSASPVLPYLCENYDACASSVPKGTPERSNLIIDCLLEKVKSVLSEVPDLPGEPELIADKLF</sequence>
<evidence type="ECO:0000313" key="2">
    <source>
        <dbReference type="Proteomes" id="UP000805193"/>
    </source>
</evidence>
<comment type="caution">
    <text evidence="1">The sequence shown here is derived from an EMBL/GenBank/DDBJ whole genome shotgun (WGS) entry which is preliminary data.</text>
</comment>